<dbReference type="PANTHER" id="PTHR37937">
    <property type="entry name" value="CONJUGATIVE TRANSFER: DNA TRANSPORT"/>
    <property type="match status" value="1"/>
</dbReference>
<organism evidence="8 9">
    <name type="scientific">Nocardiopsis changdeensis</name>
    <dbReference type="NCBI Taxonomy" id="2831969"/>
    <lineage>
        <taxon>Bacteria</taxon>
        <taxon>Bacillati</taxon>
        <taxon>Actinomycetota</taxon>
        <taxon>Actinomycetes</taxon>
        <taxon>Streptosporangiales</taxon>
        <taxon>Nocardiopsidaceae</taxon>
        <taxon>Nocardiopsis</taxon>
    </lineage>
</organism>
<keyword evidence="2" id="KW-1003">Cell membrane</keyword>
<evidence type="ECO:0000259" key="7">
    <source>
        <dbReference type="Pfam" id="PF12696"/>
    </source>
</evidence>
<evidence type="ECO:0000313" key="9">
    <source>
        <dbReference type="Proteomes" id="UP000676079"/>
    </source>
</evidence>
<evidence type="ECO:0000313" key="8">
    <source>
        <dbReference type="EMBL" id="QUX25729.1"/>
    </source>
</evidence>
<sequence>MNTEAVLIWVLIATVVLVLGTVWVAVRVGGGEAPANPFDVLFGVLGGRIAWGMPQTVVLGGQWILIVLVFTLALLMRRGSRARVDSSAAHMGRGDDLERLSEKGARAKAERLGVRGSPGVPLGRSVRDGRMLYGSWEDMHVDIWGPRTGKTTSRAIPAILEAPGAVLVTSNKRDVVDATRGVRQSSGPVWVFDPQGIALERPEWWWNPLSYVTDEVRAARLAGHFVAGSRDADAKTDAFFDGAAQDLLAGLLLAAALDGRSILQVYTWLTRPHDDEAVGILSAHEYNLVADNISGVVNSPEKQRGGVYGTAMQMVSCLTSRQIAPWISAQEGEGGETRPPFDPHEFVAAGGTLYSLSKEGKGSAGPLVTALTVAVVEAAEELATTQRGGRLSTPLLGVLDEAANVCRWNDLPSLYSHYGSRGIILMTILQSWSQGVDVWGQSGMRKLWSASNIKMYGGGVSEVEFLNELSQLIGDHEVDRASVSGGRQGRSVSWQVDRQRTMEVSDLGSMPPGRAVVIASGTPPTLVETVPWMSGKHKEKVLSSLQTYEP</sequence>
<evidence type="ECO:0000256" key="4">
    <source>
        <dbReference type="ARBA" id="ARBA00022989"/>
    </source>
</evidence>
<accession>A0ABX8BU46</accession>
<proteinExistence type="predicted"/>
<comment type="subcellular location">
    <subcellularLocation>
        <location evidence="1">Cell membrane</location>
        <topology evidence="1">Multi-pass membrane protein</topology>
    </subcellularLocation>
</comment>
<keyword evidence="3 6" id="KW-0812">Transmembrane</keyword>
<dbReference type="PANTHER" id="PTHR37937:SF1">
    <property type="entry name" value="CONJUGATIVE TRANSFER: DNA TRANSPORT"/>
    <property type="match status" value="1"/>
</dbReference>
<dbReference type="InterPro" id="IPR027417">
    <property type="entry name" value="P-loop_NTPase"/>
</dbReference>
<evidence type="ECO:0000256" key="3">
    <source>
        <dbReference type="ARBA" id="ARBA00022692"/>
    </source>
</evidence>
<dbReference type="InterPro" id="IPR032689">
    <property type="entry name" value="TraG-D_C"/>
</dbReference>
<protein>
    <submittedName>
        <fullName evidence="8">Type IV secretory system conjugative DNA transfer family protein</fullName>
    </submittedName>
</protein>
<evidence type="ECO:0000256" key="6">
    <source>
        <dbReference type="SAM" id="Phobius"/>
    </source>
</evidence>
<evidence type="ECO:0000256" key="5">
    <source>
        <dbReference type="ARBA" id="ARBA00023136"/>
    </source>
</evidence>
<evidence type="ECO:0000256" key="2">
    <source>
        <dbReference type="ARBA" id="ARBA00022475"/>
    </source>
</evidence>
<keyword evidence="9" id="KW-1185">Reference proteome</keyword>
<name>A0ABX8BU46_9ACTN</name>
<dbReference type="SUPFAM" id="SSF52540">
    <property type="entry name" value="P-loop containing nucleoside triphosphate hydrolases"/>
    <property type="match status" value="1"/>
</dbReference>
<dbReference type="EMBL" id="CP074133">
    <property type="protein sequence ID" value="QUX25729.1"/>
    <property type="molecule type" value="Genomic_DNA"/>
</dbReference>
<dbReference type="Proteomes" id="UP000676079">
    <property type="component" value="Chromosome"/>
</dbReference>
<gene>
    <name evidence="8" type="ORF">KGD84_03760</name>
</gene>
<reference evidence="8 9" key="1">
    <citation type="submission" date="2021-05" db="EMBL/GenBank/DDBJ databases">
        <title>Direct Submission.</title>
        <authorList>
            <person name="Li K."/>
            <person name="Gao J."/>
        </authorList>
    </citation>
    <scope>NUCLEOTIDE SEQUENCE [LARGE SCALE GENOMIC DNA]</scope>
    <source>
        <strain evidence="8 9">Mg02</strain>
    </source>
</reference>
<dbReference type="Pfam" id="PF12696">
    <property type="entry name" value="TraG-D_C"/>
    <property type="match status" value="1"/>
</dbReference>
<feature type="transmembrane region" description="Helical" evidence="6">
    <location>
        <begin position="6"/>
        <end position="26"/>
    </location>
</feature>
<feature type="domain" description="TraD/TraG TraM recognition site" evidence="7">
    <location>
        <begin position="394"/>
        <end position="511"/>
    </location>
</feature>
<keyword evidence="4 6" id="KW-1133">Transmembrane helix</keyword>
<feature type="transmembrane region" description="Helical" evidence="6">
    <location>
        <begin position="57"/>
        <end position="76"/>
    </location>
</feature>
<dbReference type="InterPro" id="IPR051539">
    <property type="entry name" value="T4SS-coupling_protein"/>
</dbReference>
<evidence type="ECO:0000256" key="1">
    <source>
        <dbReference type="ARBA" id="ARBA00004651"/>
    </source>
</evidence>
<dbReference type="CDD" id="cd01127">
    <property type="entry name" value="TrwB_TraG_TraD_VirD4"/>
    <property type="match status" value="1"/>
</dbReference>
<dbReference type="Gene3D" id="3.40.50.300">
    <property type="entry name" value="P-loop containing nucleotide triphosphate hydrolases"/>
    <property type="match status" value="1"/>
</dbReference>
<keyword evidence="5 6" id="KW-0472">Membrane</keyword>